<dbReference type="GO" id="GO:0005634">
    <property type="term" value="C:nucleus"/>
    <property type="evidence" value="ECO:0007669"/>
    <property type="project" value="TreeGrafter"/>
</dbReference>
<protein>
    <submittedName>
        <fullName evidence="5 7">Transcription termination factor 2</fullName>
    </submittedName>
</protein>
<dbReference type="GO" id="GO:0006281">
    <property type="term" value="P:DNA repair"/>
    <property type="evidence" value="ECO:0007669"/>
    <property type="project" value="TreeGrafter"/>
</dbReference>
<dbReference type="RefSeq" id="XP_025424518.1">
    <property type="nucleotide sequence ID" value="XM_025568733.1"/>
</dbReference>
<keyword evidence="3" id="KW-0067">ATP-binding</keyword>
<dbReference type="OrthoDB" id="423559at2759"/>
<evidence type="ECO:0000256" key="2">
    <source>
        <dbReference type="ARBA" id="ARBA00022801"/>
    </source>
</evidence>
<proteinExistence type="predicted"/>
<dbReference type="PANTHER" id="PTHR45626">
    <property type="entry name" value="TRANSCRIPTION TERMINATION FACTOR 2-RELATED"/>
    <property type="match status" value="1"/>
</dbReference>
<keyword evidence="6" id="KW-1185">Reference proteome</keyword>
<dbReference type="GO" id="GO:0005524">
    <property type="term" value="F:ATP binding"/>
    <property type="evidence" value="ECO:0007669"/>
    <property type="project" value="UniProtKB-KW"/>
</dbReference>
<dbReference type="InterPro" id="IPR027417">
    <property type="entry name" value="P-loop_NTPase"/>
</dbReference>
<evidence type="ECO:0000259" key="4">
    <source>
        <dbReference type="Pfam" id="PF00176"/>
    </source>
</evidence>
<dbReference type="GO" id="GO:0016787">
    <property type="term" value="F:hydrolase activity"/>
    <property type="evidence" value="ECO:0007669"/>
    <property type="project" value="UniProtKB-KW"/>
</dbReference>
<dbReference type="InterPro" id="IPR000330">
    <property type="entry name" value="SNF2_N"/>
</dbReference>
<evidence type="ECO:0000313" key="5">
    <source>
        <dbReference type="EMBL" id="MBY77026.1"/>
    </source>
</evidence>
<dbReference type="Pfam" id="PF00176">
    <property type="entry name" value="SNF2-rel_dom"/>
    <property type="match status" value="1"/>
</dbReference>
<reference evidence="7" key="2">
    <citation type="submission" date="2025-04" db="UniProtKB">
        <authorList>
            <consortium name="RefSeq"/>
        </authorList>
    </citation>
    <scope>IDENTIFICATION</scope>
    <source>
        <tissue evidence="7">Whole body</tissue>
    </source>
</reference>
<evidence type="ECO:0000256" key="3">
    <source>
        <dbReference type="ARBA" id="ARBA00022840"/>
    </source>
</evidence>
<dbReference type="InterPro" id="IPR050628">
    <property type="entry name" value="SNF2_RAD54_helicase_TF"/>
</dbReference>
<organism evidence="5">
    <name type="scientific">Sipha flava</name>
    <name type="common">yellow sugarcane aphid</name>
    <dbReference type="NCBI Taxonomy" id="143950"/>
    <lineage>
        <taxon>Eukaryota</taxon>
        <taxon>Metazoa</taxon>
        <taxon>Ecdysozoa</taxon>
        <taxon>Arthropoda</taxon>
        <taxon>Hexapoda</taxon>
        <taxon>Insecta</taxon>
        <taxon>Pterygota</taxon>
        <taxon>Neoptera</taxon>
        <taxon>Paraneoptera</taxon>
        <taxon>Hemiptera</taxon>
        <taxon>Sternorrhyncha</taxon>
        <taxon>Aphidomorpha</taxon>
        <taxon>Aphidoidea</taxon>
        <taxon>Aphididae</taxon>
        <taxon>Sipha</taxon>
    </lineage>
</organism>
<dbReference type="PANTHER" id="PTHR45626:SF50">
    <property type="entry name" value="TRANSCRIPTION TERMINATION FACTOR 2"/>
    <property type="match status" value="1"/>
</dbReference>
<dbReference type="EMBL" id="GGMS01007823">
    <property type="protein sequence ID" value="MBY77026.1"/>
    <property type="molecule type" value="Transcribed_RNA"/>
</dbReference>
<gene>
    <name evidence="5" type="primary">lds_0</name>
    <name evidence="7" type="synonym">LOC112693603</name>
    <name evidence="5" type="ORF">g.96919</name>
</gene>
<dbReference type="GO" id="GO:0008094">
    <property type="term" value="F:ATP-dependent activity, acting on DNA"/>
    <property type="evidence" value="ECO:0007669"/>
    <property type="project" value="TreeGrafter"/>
</dbReference>
<dbReference type="SUPFAM" id="SSF52540">
    <property type="entry name" value="P-loop containing nucleoside triphosphate hydrolases"/>
    <property type="match status" value="1"/>
</dbReference>
<evidence type="ECO:0000313" key="7">
    <source>
        <dbReference type="RefSeq" id="XP_025424518.1"/>
    </source>
</evidence>
<dbReference type="InterPro" id="IPR038718">
    <property type="entry name" value="SNF2-like_sf"/>
</dbReference>
<name>A0A2S2QH31_9HEMI</name>
<sequence length="278" mass="32343">MPVILDKRQTIKDILSSNDAFSLSDEYSSADESDSFDDSKYKLNDRQKLIVEWMVNCEREKPHGGIIATDTSFVNDKLAIIMGLFFKSKPHYLDETMPDEDIDSDGNTLEKGCTLILCCKSSWSQWVRCIKNTISSDVLNVCIHYGKHRDVSFENLSQRDIVITTVGIARLGFGQKNKNPLFNIKWDRIILDDSNCTHYDYKLQTSRAICQLKGVCHWAFIGSNNIDDIDVKYTFSLIKFINYERFYNFEIWKKWLENNPTVLMKDMFSYIVYSEKMC</sequence>
<accession>A0A2S2QH31</accession>
<dbReference type="Proteomes" id="UP000694846">
    <property type="component" value="Unplaced"/>
</dbReference>
<dbReference type="Gene3D" id="3.40.50.10810">
    <property type="entry name" value="Tandem AAA-ATPase domain"/>
    <property type="match status" value="1"/>
</dbReference>
<evidence type="ECO:0000313" key="6">
    <source>
        <dbReference type="Proteomes" id="UP000694846"/>
    </source>
</evidence>
<evidence type="ECO:0000256" key="1">
    <source>
        <dbReference type="ARBA" id="ARBA00022741"/>
    </source>
</evidence>
<keyword evidence="1" id="KW-0547">Nucleotide-binding</keyword>
<reference evidence="5" key="1">
    <citation type="submission" date="2018-04" db="EMBL/GenBank/DDBJ databases">
        <title>Transcriptome assembly of Sipha flava.</title>
        <authorList>
            <person name="Scully E.D."/>
            <person name="Geib S.M."/>
            <person name="Palmer N.A."/>
            <person name="Koch K."/>
            <person name="Bradshaw J."/>
            <person name="Heng-Moss T."/>
            <person name="Sarath G."/>
        </authorList>
    </citation>
    <scope>NUCLEOTIDE SEQUENCE</scope>
</reference>
<feature type="domain" description="SNF2 N-terminal" evidence="4">
    <location>
        <begin position="47"/>
        <end position="261"/>
    </location>
</feature>
<dbReference type="AlphaFoldDB" id="A0A2S2QH31"/>
<keyword evidence="2" id="KW-0378">Hydrolase</keyword>